<comment type="similarity">
    <text evidence="2">Belongs to the TAF11 family.</text>
</comment>
<keyword evidence="5" id="KW-0539">Nucleus</keyword>
<feature type="region of interest" description="Disordered" evidence="6">
    <location>
        <begin position="96"/>
        <end position="115"/>
    </location>
</feature>
<feature type="compositionally biased region" description="Basic and acidic residues" evidence="6">
    <location>
        <begin position="96"/>
        <end position="106"/>
    </location>
</feature>
<evidence type="ECO:0000256" key="6">
    <source>
        <dbReference type="SAM" id="MobiDB-lite"/>
    </source>
</evidence>
<evidence type="ECO:0000256" key="1">
    <source>
        <dbReference type="ARBA" id="ARBA00004123"/>
    </source>
</evidence>
<dbReference type="GO" id="GO:0016251">
    <property type="term" value="F:RNA polymerase II general transcription initiation factor activity"/>
    <property type="evidence" value="ECO:0007669"/>
    <property type="project" value="TreeGrafter"/>
</dbReference>
<keyword evidence="9" id="KW-1185">Reference proteome</keyword>
<organism evidence="8 9">
    <name type="scientific">Chloropicon roscoffensis</name>
    <dbReference type="NCBI Taxonomy" id="1461544"/>
    <lineage>
        <taxon>Eukaryota</taxon>
        <taxon>Viridiplantae</taxon>
        <taxon>Chlorophyta</taxon>
        <taxon>Chloropicophyceae</taxon>
        <taxon>Chloropicales</taxon>
        <taxon>Chloropicaceae</taxon>
        <taxon>Chloropicon</taxon>
    </lineage>
</organism>
<evidence type="ECO:0000313" key="8">
    <source>
        <dbReference type="EMBL" id="WZN59768.1"/>
    </source>
</evidence>
<dbReference type="Proteomes" id="UP001472866">
    <property type="component" value="Chromosome 02"/>
</dbReference>
<dbReference type="SUPFAM" id="SSF47113">
    <property type="entry name" value="Histone-fold"/>
    <property type="match status" value="1"/>
</dbReference>
<protein>
    <submittedName>
        <fullName evidence="8">TAFII28 domain-containing protein</fullName>
    </submittedName>
</protein>
<dbReference type="PANTHER" id="PTHR13218:SF8">
    <property type="entry name" value="TRANSCRIPTION INITIATION FACTOR TFIID SUBUNIT 11"/>
    <property type="match status" value="1"/>
</dbReference>
<dbReference type="Pfam" id="PF04719">
    <property type="entry name" value="TAFII28"/>
    <property type="match status" value="1"/>
</dbReference>
<dbReference type="GO" id="GO:0046982">
    <property type="term" value="F:protein heterodimerization activity"/>
    <property type="evidence" value="ECO:0007669"/>
    <property type="project" value="InterPro"/>
</dbReference>
<proteinExistence type="inferred from homology"/>
<keyword evidence="4" id="KW-0804">Transcription</keyword>
<reference evidence="8 9" key="1">
    <citation type="submission" date="2024-03" db="EMBL/GenBank/DDBJ databases">
        <title>Complete genome sequence of the green alga Chloropicon roscoffensis RCC1871.</title>
        <authorList>
            <person name="Lemieux C."/>
            <person name="Pombert J.-F."/>
            <person name="Otis C."/>
            <person name="Turmel M."/>
        </authorList>
    </citation>
    <scope>NUCLEOTIDE SEQUENCE [LARGE SCALE GENOMIC DNA]</scope>
    <source>
        <strain evidence="8 9">RCC1871</strain>
    </source>
</reference>
<evidence type="ECO:0000256" key="4">
    <source>
        <dbReference type="ARBA" id="ARBA00023163"/>
    </source>
</evidence>
<accession>A0AAX4P0Q1</accession>
<sequence length="146" mass="16084">MSASEQEGRKRQRPAAVKGKAVSVWDLDNLDAESLRQLQGEQLDRFEAYRRSAIPRSAMKKLLMAVTGQTPDVPTTIVACGVAKLLVGELVDAGRRAKAEGRREGGEGDPADDDGVGLNVDDLRRAFALTMEETQLPLRRKRERLL</sequence>
<evidence type="ECO:0000256" key="3">
    <source>
        <dbReference type="ARBA" id="ARBA00023015"/>
    </source>
</evidence>
<comment type="subcellular location">
    <subcellularLocation>
        <location evidence="1">Nucleus</location>
    </subcellularLocation>
</comment>
<gene>
    <name evidence="8" type="ORF">HKI87_02g12940</name>
</gene>
<evidence type="ECO:0000256" key="5">
    <source>
        <dbReference type="ARBA" id="ARBA00023242"/>
    </source>
</evidence>
<dbReference type="GO" id="GO:0051123">
    <property type="term" value="P:RNA polymerase II preinitiation complex assembly"/>
    <property type="evidence" value="ECO:0007669"/>
    <property type="project" value="InterPro"/>
</dbReference>
<dbReference type="InterPro" id="IPR009072">
    <property type="entry name" value="Histone-fold"/>
</dbReference>
<dbReference type="EMBL" id="CP151502">
    <property type="protein sequence ID" value="WZN59768.1"/>
    <property type="molecule type" value="Genomic_DNA"/>
</dbReference>
<dbReference type="Gene3D" id="1.10.20.10">
    <property type="entry name" value="Histone, subunit A"/>
    <property type="match status" value="1"/>
</dbReference>
<dbReference type="InterPro" id="IPR006809">
    <property type="entry name" value="TAFII28_dom"/>
</dbReference>
<name>A0AAX4P0Q1_9CHLO</name>
<evidence type="ECO:0000256" key="2">
    <source>
        <dbReference type="ARBA" id="ARBA00009788"/>
    </source>
</evidence>
<evidence type="ECO:0000259" key="7">
    <source>
        <dbReference type="Pfam" id="PF04719"/>
    </source>
</evidence>
<evidence type="ECO:0000313" key="9">
    <source>
        <dbReference type="Proteomes" id="UP001472866"/>
    </source>
</evidence>
<dbReference type="GO" id="GO:0005669">
    <property type="term" value="C:transcription factor TFIID complex"/>
    <property type="evidence" value="ECO:0007669"/>
    <property type="project" value="InterPro"/>
</dbReference>
<dbReference type="InterPro" id="IPR045127">
    <property type="entry name" value="TAF11-like"/>
</dbReference>
<dbReference type="CDD" id="cd08048">
    <property type="entry name" value="HFD_TAF11"/>
    <property type="match status" value="1"/>
</dbReference>
<dbReference type="AlphaFoldDB" id="A0AAX4P0Q1"/>
<keyword evidence="3" id="KW-0805">Transcription regulation</keyword>
<dbReference type="PANTHER" id="PTHR13218">
    <property type="entry name" value="TRANSCRIPTION INITIATION FACTOR TFIID SUBUNIT 11-RELATED"/>
    <property type="match status" value="1"/>
</dbReference>
<feature type="domain" description="TAFII28-like protein" evidence="7">
    <location>
        <begin position="35"/>
        <end position="104"/>
    </location>
</feature>